<keyword evidence="1" id="KW-0472">Membrane</keyword>
<dbReference type="InParanoid" id="A0A7J8EUU5"/>
<accession>A0A7J8EUU5</accession>
<evidence type="ECO:0000313" key="3">
    <source>
        <dbReference type="Proteomes" id="UP000550707"/>
    </source>
</evidence>
<comment type="caution">
    <text evidence="2">The sequence shown here is derived from an EMBL/GenBank/DDBJ whole genome shotgun (WGS) entry which is preliminary data.</text>
</comment>
<keyword evidence="1" id="KW-0812">Transmembrane</keyword>
<reference evidence="2 3" key="1">
    <citation type="journal article" date="2020" name="Nature">
        <title>Six reference-quality genomes reveal evolution of bat adaptations.</title>
        <authorList>
            <person name="Jebb D."/>
            <person name="Huang Z."/>
            <person name="Pippel M."/>
            <person name="Hughes G.M."/>
            <person name="Lavrichenko K."/>
            <person name="Devanna P."/>
            <person name="Winkler S."/>
            <person name="Jermiin L.S."/>
            <person name="Skirmuntt E.C."/>
            <person name="Katzourakis A."/>
            <person name="Burkitt-Gray L."/>
            <person name="Ray D.A."/>
            <person name="Sullivan K.A.M."/>
            <person name="Roscito J.G."/>
            <person name="Kirilenko B.M."/>
            <person name="Davalos L.M."/>
            <person name="Corthals A.P."/>
            <person name="Power M.L."/>
            <person name="Jones G."/>
            <person name="Ransome R.D."/>
            <person name="Dechmann D.K.N."/>
            <person name="Locatelli A.G."/>
            <person name="Puechmaille S.J."/>
            <person name="Fedrigo O."/>
            <person name="Jarvis E.D."/>
            <person name="Hiller M."/>
            <person name="Vernes S.C."/>
            <person name="Myers E.W."/>
            <person name="Teeling E.C."/>
        </authorList>
    </citation>
    <scope>NUCLEOTIDE SEQUENCE [LARGE SCALE GENOMIC DNA]</scope>
    <source>
        <strain evidence="2">MMolMol1</strain>
        <tissue evidence="2">Muscle</tissue>
    </source>
</reference>
<proteinExistence type="predicted"/>
<name>A0A7J8EUU5_MOLMO</name>
<organism evidence="2 3">
    <name type="scientific">Molossus molossus</name>
    <name type="common">Pallas' mastiff bat</name>
    <name type="synonym">Vespertilio molossus</name>
    <dbReference type="NCBI Taxonomy" id="27622"/>
    <lineage>
        <taxon>Eukaryota</taxon>
        <taxon>Metazoa</taxon>
        <taxon>Chordata</taxon>
        <taxon>Craniata</taxon>
        <taxon>Vertebrata</taxon>
        <taxon>Euteleostomi</taxon>
        <taxon>Mammalia</taxon>
        <taxon>Eutheria</taxon>
        <taxon>Laurasiatheria</taxon>
        <taxon>Chiroptera</taxon>
        <taxon>Yangochiroptera</taxon>
        <taxon>Molossidae</taxon>
        <taxon>Molossus</taxon>
    </lineage>
</organism>
<sequence>MSILLCQDLGEESFTVQLCLTNCFIMIVLGWMLFVGLACYMGTFPEFMPPTLRWKDRWPVQESKAQWSSQALDEDLQLPHWKQAQMILVKQCNSEAHLTGCTVPVVGFI</sequence>
<feature type="transmembrane region" description="Helical" evidence="1">
    <location>
        <begin position="14"/>
        <end position="40"/>
    </location>
</feature>
<protein>
    <submittedName>
        <fullName evidence="2">SPTY2D1 opposite strand</fullName>
    </submittedName>
</protein>
<gene>
    <name evidence="2" type="ORF">HJG59_017362</name>
</gene>
<dbReference type="EMBL" id="JACASF010000013">
    <property type="protein sequence ID" value="KAF6439121.1"/>
    <property type="molecule type" value="Genomic_DNA"/>
</dbReference>
<dbReference type="Proteomes" id="UP000550707">
    <property type="component" value="Unassembled WGS sequence"/>
</dbReference>
<evidence type="ECO:0000313" key="2">
    <source>
        <dbReference type="EMBL" id="KAF6439121.1"/>
    </source>
</evidence>
<keyword evidence="1" id="KW-1133">Transmembrane helix</keyword>
<evidence type="ECO:0000256" key="1">
    <source>
        <dbReference type="SAM" id="Phobius"/>
    </source>
</evidence>
<dbReference type="AlphaFoldDB" id="A0A7J8EUU5"/>
<keyword evidence="3" id="KW-1185">Reference proteome</keyword>